<dbReference type="EMBL" id="AKKU01000026">
    <property type="protein sequence ID" value="EIW87885.1"/>
    <property type="molecule type" value="Genomic_DNA"/>
</dbReference>
<dbReference type="STRING" id="1195246.AGRI_15240"/>
<keyword evidence="2" id="KW-1185">Reference proteome</keyword>
<gene>
    <name evidence="1" type="ORF">AGRI_15240</name>
</gene>
<dbReference type="PATRIC" id="fig|1195246.3.peg.3026"/>
<reference evidence="1 2" key="1">
    <citation type="journal article" date="2012" name="J. Bacteriol.">
        <title>Genome Sequence of Pectin-Degrading Alishewanella agri, Isolated from Landfill Soil.</title>
        <authorList>
            <person name="Kim J."/>
            <person name="Jung J."/>
            <person name="Sung J.S."/>
            <person name="Chun J."/>
            <person name="Park W."/>
        </authorList>
    </citation>
    <scope>NUCLEOTIDE SEQUENCE [LARGE SCALE GENOMIC DNA]</scope>
    <source>
        <strain evidence="1 2">BL06</strain>
    </source>
</reference>
<comment type="caution">
    <text evidence="1">The sequence shown here is derived from an EMBL/GenBank/DDBJ whole genome shotgun (WGS) entry which is preliminary data.</text>
</comment>
<accession>I9DPF7</accession>
<protein>
    <submittedName>
        <fullName evidence="1">Uncharacterized protein</fullName>
    </submittedName>
</protein>
<evidence type="ECO:0000313" key="1">
    <source>
        <dbReference type="EMBL" id="EIW87885.1"/>
    </source>
</evidence>
<proteinExistence type="predicted"/>
<organism evidence="1 2">
    <name type="scientific">Alishewanella agri BL06</name>
    <dbReference type="NCBI Taxonomy" id="1195246"/>
    <lineage>
        <taxon>Bacteria</taxon>
        <taxon>Pseudomonadati</taxon>
        <taxon>Pseudomonadota</taxon>
        <taxon>Gammaproteobacteria</taxon>
        <taxon>Alteromonadales</taxon>
        <taxon>Alteromonadaceae</taxon>
        <taxon>Alishewanella</taxon>
    </lineage>
</organism>
<dbReference type="AlphaFoldDB" id="I9DPF7"/>
<dbReference type="eggNOG" id="COG0790">
    <property type="taxonomic scope" value="Bacteria"/>
</dbReference>
<sequence>MNSTTLSKPGRFRFKSRLAGFFLFLCLLSCQEPPTEEQRLLQRAATDGNAASELARRRLAADDLPSALDWWRAAAVLNAEGALQHALILQQRLEGKRSTAQWLAAQVQVDASMLQPLPAALLAELGFWQHSVLAVQPEPQQCQLKIQPVVATAAAERSYRKLHQHWQQDPQLASLPVCFLPVLRIHAAVLNCSEQPGQRIQCDYRRLGHRVQQGQFQQLLIIGGRGVASFNNGIMQLPEQADLALLRHEFLHIAGFLDEYALAPVAARMVCKAGRIAPNLLVGDDNSTLQRYLQRYPAAAATLELTPVDTCQAVGIPAYRPIATLNSMRHYEADLPPLYLTLLQQELTQSERLMPVQYYFAYLARQNEAWQQWYSYMQLAADFGYPPAIQALASLAPEQPTESGD</sequence>
<dbReference type="RefSeq" id="WP_008985786.1">
    <property type="nucleotide sequence ID" value="NZ_AKKU01000026.1"/>
</dbReference>
<dbReference type="Proteomes" id="UP000035062">
    <property type="component" value="Unassembled WGS sequence"/>
</dbReference>
<name>I9DPF7_9ALTE</name>
<evidence type="ECO:0000313" key="2">
    <source>
        <dbReference type="Proteomes" id="UP000035062"/>
    </source>
</evidence>